<evidence type="ECO:0000313" key="1">
    <source>
        <dbReference type="EMBL" id="GBF95051.1"/>
    </source>
</evidence>
<accession>A0A2V0P593</accession>
<evidence type="ECO:0000313" key="2">
    <source>
        <dbReference type="Proteomes" id="UP000247498"/>
    </source>
</evidence>
<organism evidence="1 2">
    <name type="scientific">Raphidocelis subcapitata</name>
    <dbReference type="NCBI Taxonomy" id="307507"/>
    <lineage>
        <taxon>Eukaryota</taxon>
        <taxon>Viridiplantae</taxon>
        <taxon>Chlorophyta</taxon>
        <taxon>core chlorophytes</taxon>
        <taxon>Chlorophyceae</taxon>
        <taxon>CS clade</taxon>
        <taxon>Sphaeropleales</taxon>
        <taxon>Selenastraceae</taxon>
        <taxon>Raphidocelis</taxon>
    </lineage>
</organism>
<reference evidence="1 2" key="1">
    <citation type="journal article" date="2018" name="Sci. Rep.">
        <title>Raphidocelis subcapitata (=Pseudokirchneriella subcapitata) provides an insight into genome evolution and environmental adaptations in the Sphaeropleales.</title>
        <authorList>
            <person name="Suzuki S."/>
            <person name="Yamaguchi H."/>
            <person name="Nakajima N."/>
            <person name="Kawachi M."/>
        </authorList>
    </citation>
    <scope>NUCLEOTIDE SEQUENCE [LARGE SCALE GENOMIC DNA]</scope>
    <source>
        <strain evidence="1 2">NIES-35</strain>
    </source>
</reference>
<name>A0A2V0P593_9CHLO</name>
<dbReference type="Proteomes" id="UP000247498">
    <property type="component" value="Unassembled WGS sequence"/>
</dbReference>
<dbReference type="InParanoid" id="A0A2V0P593"/>
<dbReference type="EMBL" id="BDRX01000059">
    <property type="protein sequence ID" value="GBF95051.1"/>
    <property type="molecule type" value="Genomic_DNA"/>
</dbReference>
<dbReference type="AlphaFoldDB" id="A0A2V0P593"/>
<gene>
    <name evidence="1" type="ORF">Rsub_07552</name>
</gene>
<protein>
    <submittedName>
        <fullName evidence="1">Uncharacterized protein</fullName>
    </submittedName>
</protein>
<sequence length="183" mass="19778">MAKPELPSETGEGVHWTAYDDREYRQGSVHLGPGKGASIAAFYARGGEVALRVDGAVVERLDHAPGGGDTFVLQSAAKMKAALRRAFGKKKGAKWYIVKVAETTDAVHIVLTETGVPTYQQETVLTAEESRAAQWAALQPPAPLPAAEISMMLSAWPKWAAPRLSSEEWREVLAGRVPGSWIQ</sequence>
<comment type="caution">
    <text evidence="1">The sequence shown here is derived from an EMBL/GenBank/DDBJ whole genome shotgun (WGS) entry which is preliminary data.</text>
</comment>
<proteinExistence type="predicted"/>
<keyword evidence="2" id="KW-1185">Reference proteome</keyword>